<dbReference type="Pfam" id="PF02646">
    <property type="entry name" value="RmuC"/>
    <property type="match status" value="1"/>
</dbReference>
<evidence type="ECO:0000256" key="4">
    <source>
        <dbReference type="ARBA" id="ARBA00023172"/>
    </source>
</evidence>
<comment type="function">
    <text evidence="1">Involved in DNA recombination.</text>
</comment>
<dbReference type="OrthoDB" id="370725at2"/>
<evidence type="ECO:0000256" key="6">
    <source>
        <dbReference type="SAM" id="MobiDB-lite"/>
    </source>
</evidence>
<dbReference type="PANTHER" id="PTHR30563:SF0">
    <property type="entry name" value="DNA RECOMBINATION PROTEIN RMUC"/>
    <property type="match status" value="1"/>
</dbReference>
<evidence type="ECO:0000313" key="8">
    <source>
        <dbReference type="Proteomes" id="UP000295621"/>
    </source>
</evidence>
<evidence type="ECO:0000313" key="7">
    <source>
        <dbReference type="EMBL" id="TDC50579.1"/>
    </source>
</evidence>
<organism evidence="7 8">
    <name type="scientific">Jiangella ureilytica</name>
    <dbReference type="NCBI Taxonomy" id="2530374"/>
    <lineage>
        <taxon>Bacteria</taxon>
        <taxon>Bacillati</taxon>
        <taxon>Actinomycetota</taxon>
        <taxon>Actinomycetes</taxon>
        <taxon>Jiangellales</taxon>
        <taxon>Jiangellaceae</taxon>
        <taxon>Jiangella</taxon>
    </lineage>
</organism>
<reference evidence="7 8" key="1">
    <citation type="submission" date="2019-02" db="EMBL/GenBank/DDBJ databases">
        <title>Draft genome sequences of novel Actinobacteria.</title>
        <authorList>
            <person name="Sahin N."/>
            <person name="Ay H."/>
            <person name="Saygin H."/>
        </authorList>
    </citation>
    <scope>NUCLEOTIDE SEQUENCE [LARGE SCALE GENOMIC DNA]</scope>
    <source>
        <strain evidence="7 8">KC603</strain>
    </source>
</reference>
<protein>
    <submittedName>
        <fullName evidence="7">DNA recombination protein RmuC</fullName>
    </submittedName>
</protein>
<dbReference type="InterPro" id="IPR003798">
    <property type="entry name" value="DNA_recombination_RmuC"/>
</dbReference>
<keyword evidence="8" id="KW-1185">Reference proteome</keyword>
<feature type="compositionally biased region" description="Basic residues" evidence="6">
    <location>
        <begin position="482"/>
        <end position="492"/>
    </location>
</feature>
<dbReference type="Proteomes" id="UP000295621">
    <property type="component" value="Unassembled WGS sequence"/>
</dbReference>
<dbReference type="PANTHER" id="PTHR30563">
    <property type="entry name" value="DNA RECOMBINATION PROTEIN RMUC"/>
    <property type="match status" value="1"/>
</dbReference>
<comment type="similarity">
    <text evidence="2">Belongs to the RmuC family.</text>
</comment>
<comment type="caution">
    <text evidence="7">The sequence shown here is derived from an EMBL/GenBank/DDBJ whole genome shotgun (WGS) entry which is preliminary data.</text>
</comment>
<accession>A0A4R4RNE5</accession>
<dbReference type="GO" id="GO:0006310">
    <property type="term" value="P:DNA recombination"/>
    <property type="evidence" value="ECO:0007669"/>
    <property type="project" value="UniProtKB-KW"/>
</dbReference>
<name>A0A4R4RNE5_9ACTN</name>
<dbReference type="EMBL" id="SMKL01000029">
    <property type="protein sequence ID" value="TDC50579.1"/>
    <property type="molecule type" value="Genomic_DNA"/>
</dbReference>
<keyword evidence="3 5" id="KW-0175">Coiled coil</keyword>
<evidence type="ECO:0000256" key="3">
    <source>
        <dbReference type="ARBA" id="ARBA00023054"/>
    </source>
</evidence>
<sequence>MNASAILVALTALVLGGAVGALLVRVRTAAATATVAAERDAARAELDTVRREKQALIAEREVDRERMLDAQAEQTRLETELAHARTSGEEKLALLRAEQERLTQEFQRLSADALRQNRTEFLELATEQFKGSEERVKTELEHRRQAVEAMVKPLNDQLEKVTTHAHQLEKARATAYGELRTQLETMGKSSEQLRLETQQLVTALRAPQVRGRWGELQLRRVVEAAGMVEHVDFAEQATADTSDGKLRPDLLVNLAGGKKVVVDAKVSFNGYLEAMEARDEATRDKRLAAHARHLKTHIDSLAGKQYWEQFAPTPEFVVMFVPSDVFLNAAMEQDPTLFEHAFERNVVIATPSTLVALLRTVGYTWRQEALAQNAQEVLNLGRELHSRLATMGGHLARLGRQLDGAVKAYNDGVSSLESRVLVSARKMADLKVVDEEIEAPPQVERVARQLQAPEMVDDALIALEDIQVDPRFGLGPAAGKGSRSRRRNGTDG</sequence>
<gene>
    <name evidence="7" type="ORF">E1212_14490</name>
</gene>
<dbReference type="RefSeq" id="WP_131983619.1">
    <property type="nucleotide sequence ID" value="NZ_SMKL01000029.1"/>
</dbReference>
<proteinExistence type="inferred from homology"/>
<evidence type="ECO:0000256" key="1">
    <source>
        <dbReference type="ARBA" id="ARBA00003416"/>
    </source>
</evidence>
<evidence type="ECO:0000256" key="2">
    <source>
        <dbReference type="ARBA" id="ARBA00009840"/>
    </source>
</evidence>
<evidence type="ECO:0000256" key="5">
    <source>
        <dbReference type="SAM" id="Coils"/>
    </source>
</evidence>
<feature type="region of interest" description="Disordered" evidence="6">
    <location>
        <begin position="473"/>
        <end position="492"/>
    </location>
</feature>
<dbReference type="AlphaFoldDB" id="A0A4R4RNE5"/>
<feature type="coiled-coil region" evidence="5">
    <location>
        <begin position="85"/>
        <end position="112"/>
    </location>
</feature>
<keyword evidence="4" id="KW-0233">DNA recombination</keyword>